<dbReference type="AlphaFoldDB" id="A0AAV1SQQ9"/>
<feature type="region of interest" description="Disordered" evidence="1">
    <location>
        <begin position="1"/>
        <end position="34"/>
    </location>
</feature>
<keyword evidence="3" id="KW-1185">Reference proteome</keyword>
<proteinExistence type="predicted"/>
<accession>A0AAV1SQQ9</accession>
<dbReference type="Proteomes" id="UP001314170">
    <property type="component" value="Unassembled WGS sequence"/>
</dbReference>
<sequence>MKTTRVVIPDETKDVSKEEEEVEIDKDSTMSFKGPPYTWKRGNLQEHPDRVMYNNDWQITFPNVE</sequence>
<evidence type="ECO:0000313" key="3">
    <source>
        <dbReference type="Proteomes" id="UP001314170"/>
    </source>
</evidence>
<protein>
    <submittedName>
        <fullName evidence="2">Uncharacterized protein</fullName>
    </submittedName>
</protein>
<reference evidence="2 3" key="1">
    <citation type="submission" date="2024-01" db="EMBL/GenBank/DDBJ databases">
        <authorList>
            <person name="Waweru B."/>
        </authorList>
    </citation>
    <scope>NUCLEOTIDE SEQUENCE [LARGE SCALE GENOMIC DNA]</scope>
</reference>
<evidence type="ECO:0000313" key="2">
    <source>
        <dbReference type="EMBL" id="CAK7355468.1"/>
    </source>
</evidence>
<comment type="caution">
    <text evidence="2">The sequence shown here is derived from an EMBL/GenBank/DDBJ whole genome shotgun (WGS) entry which is preliminary data.</text>
</comment>
<organism evidence="2 3">
    <name type="scientific">Dovyalis caffra</name>
    <dbReference type="NCBI Taxonomy" id="77055"/>
    <lineage>
        <taxon>Eukaryota</taxon>
        <taxon>Viridiplantae</taxon>
        <taxon>Streptophyta</taxon>
        <taxon>Embryophyta</taxon>
        <taxon>Tracheophyta</taxon>
        <taxon>Spermatophyta</taxon>
        <taxon>Magnoliopsida</taxon>
        <taxon>eudicotyledons</taxon>
        <taxon>Gunneridae</taxon>
        <taxon>Pentapetalae</taxon>
        <taxon>rosids</taxon>
        <taxon>fabids</taxon>
        <taxon>Malpighiales</taxon>
        <taxon>Salicaceae</taxon>
        <taxon>Flacourtieae</taxon>
        <taxon>Dovyalis</taxon>
    </lineage>
</organism>
<evidence type="ECO:0000256" key="1">
    <source>
        <dbReference type="SAM" id="MobiDB-lite"/>
    </source>
</evidence>
<gene>
    <name evidence="2" type="ORF">DCAF_LOCUS25728</name>
</gene>
<feature type="non-terminal residue" evidence="2">
    <location>
        <position position="65"/>
    </location>
</feature>
<name>A0AAV1SQQ9_9ROSI</name>
<dbReference type="EMBL" id="CAWUPB010001195">
    <property type="protein sequence ID" value="CAK7355468.1"/>
    <property type="molecule type" value="Genomic_DNA"/>
</dbReference>